<dbReference type="EMBL" id="JAYMYS010000004">
    <property type="protein sequence ID" value="KAK7396895.1"/>
    <property type="molecule type" value="Genomic_DNA"/>
</dbReference>
<reference evidence="2 3" key="1">
    <citation type="submission" date="2024-01" db="EMBL/GenBank/DDBJ databases">
        <title>The genomes of 5 underutilized Papilionoideae crops provide insights into root nodulation and disease resistanc.</title>
        <authorList>
            <person name="Jiang F."/>
        </authorList>
    </citation>
    <scope>NUCLEOTIDE SEQUENCE [LARGE SCALE GENOMIC DNA]</scope>
    <source>
        <strain evidence="2">DUOXIRENSHENG_FW03</strain>
        <tissue evidence="2">Leaves</tissue>
    </source>
</reference>
<evidence type="ECO:0000256" key="1">
    <source>
        <dbReference type="SAM" id="MobiDB-lite"/>
    </source>
</evidence>
<protein>
    <submittedName>
        <fullName evidence="2">Uncharacterized protein</fullName>
    </submittedName>
</protein>
<comment type="caution">
    <text evidence="2">The sequence shown here is derived from an EMBL/GenBank/DDBJ whole genome shotgun (WGS) entry which is preliminary data.</text>
</comment>
<dbReference type="Proteomes" id="UP001386955">
    <property type="component" value="Unassembled WGS sequence"/>
</dbReference>
<keyword evidence="3" id="KW-1185">Reference proteome</keyword>
<feature type="compositionally biased region" description="Low complexity" evidence="1">
    <location>
        <begin position="136"/>
        <end position="152"/>
    </location>
</feature>
<dbReference type="AlphaFoldDB" id="A0AAN9SK82"/>
<gene>
    <name evidence="2" type="ORF">VNO78_18057</name>
</gene>
<feature type="region of interest" description="Disordered" evidence="1">
    <location>
        <begin position="1"/>
        <end position="29"/>
    </location>
</feature>
<name>A0AAN9SK82_PSOTE</name>
<feature type="region of interest" description="Disordered" evidence="1">
    <location>
        <begin position="134"/>
        <end position="170"/>
    </location>
</feature>
<accession>A0AAN9SK82</accession>
<proteinExistence type="predicted"/>
<sequence length="170" mass="19292">MAHGIYGLAPSRQSNAMQSKAVGHHSQAKTARKLIGGNWTWAHVHKDDWCQPRHRSNQQNEEAIAAQEAFTFDWPAHNARRGLHVSQWAQKREYRQGERKSCDQCETRESTNCRREGRIILPGEKFVFGMPCHVSNRQNPPRQPNRTPAANNGGCRDTDKLYGNPIGPTI</sequence>
<evidence type="ECO:0000313" key="2">
    <source>
        <dbReference type="EMBL" id="KAK7396895.1"/>
    </source>
</evidence>
<evidence type="ECO:0000313" key="3">
    <source>
        <dbReference type="Proteomes" id="UP001386955"/>
    </source>
</evidence>
<organism evidence="2 3">
    <name type="scientific">Psophocarpus tetragonolobus</name>
    <name type="common">Winged bean</name>
    <name type="synonym">Dolichos tetragonolobus</name>
    <dbReference type="NCBI Taxonomy" id="3891"/>
    <lineage>
        <taxon>Eukaryota</taxon>
        <taxon>Viridiplantae</taxon>
        <taxon>Streptophyta</taxon>
        <taxon>Embryophyta</taxon>
        <taxon>Tracheophyta</taxon>
        <taxon>Spermatophyta</taxon>
        <taxon>Magnoliopsida</taxon>
        <taxon>eudicotyledons</taxon>
        <taxon>Gunneridae</taxon>
        <taxon>Pentapetalae</taxon>
        <taxon>rosids</taxon>
        <taxon>fabids</taxon>
        <taxon>Fabales</taxon>
        <taxon>Fabaceae</taxon>
        <taxon>Papilionoideae</taxon>
        <taxon>50 kb inversion clade</taxon>
        <taxon>NPAAA clade</taxon>
        <taxon>indigoferoid/millettioid clade</taxon>
        <taxon>Phaseoleae</taxon>
        <taxon>Psophocarpus</taxon>
    </lineage>
</organism>